<feature type="domain" description="Peptidase M12B" evidence="8">
    <location>
        <begin position="177"/>
        <end position="407"/>
    </location>
</feature>
<comment type="caution">
    <text evidence="5">Lacks conserved residue(s) required for the propagation of feature annotation.</text>
</comment>
<dbReference type="InterPro" id="IPR001590">
    <property type="entry name" value="Peptidase_M12B"/>
</dbReference>
<keyword evidence="4 9" id="KW-0482">Metalloprotease</keyword>
<dbReference type="EMBL" id="GADI01005744">
    <property type="protein sequence ID" value="JAA68064.1"/>
    <property type="molecule type" value="mRNA"/>
</dbReference>
<keyword evidence="2" id="KW-0378">Hydrolase</keyword>
<reference evidence="9" key="1">
    <citation type="submission" date="2012-12" db="EMBL/GenBank/DDBJ databases">
        <title>Identification and characterization of a phenylalanine ammonia-lyase gene family in Isatis indigotica Fort.</title>
        <authorList>
            <person name="Liu Q."/>
            <person name="Chen J."/>
            <person name="Zhou X."/>
            <person name="Di P."/>
            <person name="Xiao Y."/>
            <person name="Xuan H."/>
            <person name="Zhang L."/>
            <person name="Chen W."/>
        </authorList>
    </citation>
    <scope>NUCLEOTIDE SEQUENCE</scope>
    <source>
        <tissue evidence="9">Salivary gland</tissue>
    </source>
</reference>
<keyword evidence="3 5" id="KW-0862">Zinc</keyword>
<dbReference type="GO" id="GO:0046872">
    <property type="term" value="F:metal ion binding"/>
    <property type="evidence" value="ECO:0007669"/>
    <property type="project" value="UniProtKB-KW"/>
</dbReference>
<evidence type="ECO:0000256" key="7">
    <source>
        <dbReference type="SAM" id="SignalP"/>
    </source>
</evidence>
<name>A0A0K8RC40_IXORI</name>
<keyword evidence="7" id="KW-0732">Signal</keyword>
<feature type="signal peptide" evidence="7">
    <location>
        <begin position="1"/>
        <end position="20"/>
    </location>
</feature>
<feature type="binding site" evidence="5">
    <location>
        <position position="340"/>
    </location>
    <ligand>
        <name>Zn(2+)</name>
        <dbReference type="ChEBI" id="CHEBI:29105"/>
        <note>catalytic</note>
    </ligand>
</feature>
<evidence type="ECO:0000259" key="8">
    <source>
        <dbReference type="PROSITE" id="PS50215"/>
    </source>
</evidence>
<evidence type="ECO:0000256" key="1">
    <source>
        <dbReference type="ARBA" id="ARBA00022670"/>
    </source>
</evidence>
<sequence length="540" mass="59756">MLAFFMLAAIFSASPESALSAGSSAGRFVYPRLLQARGTNGEKLLHIQDGLILNLEKTSVLVENFIFTTFEGGNQIDTLMNGKELEKHVYHDRNQAAAVSVEEKNGTIEVKGALSPKLRIAPSPLMARSEDGQIAHEIFEIKQHGDFKSDYIVPPSLKVQERSIVFRRHDAKVPAEFAVEVAFLVDKHIYKEFTSDNDVITYLVLLLQLINLRYEDTSDPYIQFLLVQVMVGKTGDPVSVTMYEHDVDKPGSKKLYMQSKKTLAQLAKAVKTRTISTTADIVVLITALDLADMIGNIVKNSVLGIAYLGAVCHLSLRAALAEDHAYTFATVGVTAHELAHALGSAHDGDVPTFATLGKKPKICDPSNGNTMAPTAGGKNFGVFSECSLDQMSSFAGSLTDVCFKLASSKNYTIPEKTFHGETWDRFKQKAANKTFYCQSLYPQFWRVTGRDHEGYSHRCKLLCCPALQNTCFIHDMADGMECGRGKVCIRHVCATPGRHPKAPPRSTTTRSTTTTSTTPRNWPGRWSGRYRTRFPRRYLA</sequence>
<dbReference type="PANTHER" id="PTHR11905">
    <property type="entry name" value="ADAM A DISINTEGRIN AND METALLOPROTEASE DOMAIN"/>
    <property type="match status" value="1"/>
</dbReference>
<dbReference type="InterPro" id="IPR024079">
    <property type="entry name" value="MetalloPept_cat_dom_sf"/>
</dbReference>
<feature type="active site" evidence="5">
    <location>
        <position position="337"/>
    </location>
</feature>
<feature type="compositionally biased region" description="Low complexity" evidence="6">
    <location>
        <begin position="504"/>
        <end position="520"/>
    </location>
</feature>
<keyword evidence="1 9" id="KW-0645">Protease</keyword>
<evidence type="ECO:0000313" key="9">
    <source>
        <dbReference type="EMBL" id="JAA68064.1"/>
    </source>
</evidence>
<accession>A0A0K8RC40</accession>
<dbReference type="GO" id="GO:0004222">
    <property type="term" value="F:metalloendopeptidase activity"/>
    <property type="evidence" value="ECO:0007669"/>
    <property type="project" value="InterPro"/>
</dbReference>
<feature type="binding site" evidence="5">
    <location>
        <position position="336"/>
    </location>
    <ligand>
        <name>Zn(2+)</name>
        <dbReference type="ChEBI" id="CHEBI:29105"/>
        <note>catalytic</note>
    </ligand>
</feature>
<keyword evidence="5" id="KW-0479">Metal-binding</keyword>
<evidence type="ECO:0000256" key="2">
    <source>
        <dbReference type="ARBA" id="ARBA00022801"/>
    </source>
</evidence>
<evidence type="ECO:0000256" key="6">
    <source>
        <dbReference type="SAM" id="MobiDB-lite"/>
    </source>
</evidence>
<protein>
    <submittedName>
        <fullName evidence="9">Putative metalloprotease</fullName>
    </submittedName>
</protein>
<dbReference type="SUPFAM" id="SSF55486">
    <property type="entry name" value="Metalloproteases ('zincins'), catalytic domain"/>
    <property type="match status" value="1"/>
</dbReference>
<dbReference type="Gene3D" id="3.40.390.10">
    <property type="entry name" value="Collagenase (Catalytic Domain)"/>
    <property type="match status" value="1"/>
</dbReference>
<dbReference type="AlphaFoldDB" id="A0A0K8RC40"/>
<evidence type="ECO:0000256" key="5">
    <source>
        <dbReference type="PROSITE-ProRule" id="PRU00276"/>
    </source>
</evidence>
<feature type="chain" id="PRO_5005516775" evidence="7">
    <location>
        <begin position="21"/>
        <end position="540"/>
    </location>
</feature>
<dbReference type="Pfam" id="PF13688">
    <property type="entry name" value="Reprolysin_5"/>
    <property type="match status" value="1"/>
</dbReference>
<feature type="binding site" evidence="5">
    <location>
        <position position="346"/>
    </location>
    <ligand>
        <name>Zn(2+)</name>
        <dbReference type="ChEBI" id="CHEBI:29105"/>
        <note>catalytic</note>
    </ligand>
</feature>
<dbReference type="PROSITE" id="PS50215">
    <property type="entry name" value="ADAM_MEPRO"/>
    <property type="match status" value="1"/>
</dbReference>
<proteinExistence type="evidence at transcript level"/>
<evidence type="ECO:0000256" key="3">
    <source>
        <dbReference type="ARBA" id="ARBA00022833"/>
    </source>
</evidence>
<feature type="region of interest" description="Disordered" evidence="6">
    <location>
        <begin position="498"/>
        <end position="526"/>
    </location>
</feature>
<dbReference type="GO" id="GO:0006509">
    <property type="term" value="P:membrane protein ectodomain proteolysis"/>
    <property type="evidence" value="ECO:0007669"/>
    <property type="project" value="TreeGrafter"/>
</dbReference>
<evidence type="ECO:0000256" key="4">
    <source>
        <dbReference type="ARBA" id="ARBA00023049"/>
    </source>
</evidence>
<organism evidence="9">
    <name type="scientific">Ixodes ricinus</name>
    <name type="common">Common tick</name>
    <name type="synonym">Acarus ricinus</name>
    <dbReference type="NCBI Taxonomy" id="34613"/>
    <lineage>
        <taxon>Eukaryota</taxon>
        <taxon>Metazoa</taxon>
        <taxon>Ecdysozoa</taxon>
        <taxon>Arthropoda</taxon>
        <taxon>Chelicerata</taxon>
        <taxon>Arachnida</taxon>
        <taxon>Acari</taxon>
        <taxon>Parasitiformes</taxon>
        <taxon>Ixodida</taxon>
        <taxon>Ixodoidea</taxon>
        <taxon>Ixodidae</taxon>
        <taxon>Ixodinae</taxon>
        <taxon>Ixodes</taxon>
    </lineage>
</organism>
<dbReference type="PANTHER" id="PTHR11905:SF159">
    <property type="entry name" value="ADAM METALLOPROTEASE"/>
    <property type="match status" value="1"/>
</dbReference>